<accession>A0A1U9R042</accession>
<dbReference type="Proteomes" id="UP000189677">
    <property type="component" value="Chromosome"/>
</dbReference>
<evidence type="ECO:0000313" key="2">
    <source>
        <dbReference type="Proteomes" id="UP000189677"/>
    </source>
</evidence>
<evidence type="ECO:0000313" key="1">
    <source>
        <dbReference type="EMBL" id="AQU69719.1"/>
    </source>
</evidence>
<dbReference type="RefSeq" id="WP_078078367.1">
    <property type="nucleotide sequence ID" value="NZ_CP018047.1"/>
</dbReference>
<sequence length="249" mass="26743">MTDWTQLSHAYGSAEDIPTLLDQVASDPSPERWNDLWSALCHQGSVYSASFAALPWLADVAGRDDREQAVSALNLAGAIMAGSDQPHGAGDVRAQHVAEVKTLLAAVNKHLRTSSDRNEYAYLLESMLSFEGVVSWSEDLACGLVNEEYEVSCPGCQANLFIVIGERGFFSTSGDYALSEDVVETTPLRPANPAAMDGIGRRLHDIAITDGHQEVANAMTYVFGEATCPDCETGFSVADQVGADWSATH</sequence>
<dbReference type="KEGG" id="snw:BBN63_29530"/>
<dbReference type="EMBL" id="CP018047">
    <property type="protein sequence ID" value="AQU69719.1"/>
    <property type="molecule type" value="Genomic_DNA"/>
</dbReference>
<dbReference type="AlphaFoldDB" id="A0A1U9R042"/>
<name>A0A1U9R042_STRNV</name>
<gene>
    <name evidence="1" type="ORF">BBN63_29530</name>
</gene>
<organism evidence="1 2">
    <name type="scientific">Streptomyces niveus</name>
    <name type="common">Streptomyces spheroides</name>
    <dbReference type="NCBI Taxonomy" id="193462"/>
    <lineage>
        <taxon>Bacteria</taxon>
        <taxon>Bacillati</taxon>
        <taxon>Actinomycetota</taxon>
        <taxon>Actinomycetes</taxon>
        <taxon>Kitasatosporales</taxon>
        <taxon>Streptomycetaceae</taxon>
        <taxon>Streptomyces</taxon>
    </lineage>
</organism>
<reference evidence="1 2" key="1">
    <citation type="submission" date="2016-11" db="EMBL/GenBank/DDBJ databases">
        <title>Complete genome sequence of Streptomyces niveus SCSIO 3406.</title>
        <authorList>
            <person name="Zhu Q."/>
            <person name="Cheng W."/>
            <person name="Song Y."/>
            <person name="Li Q."/>
            <person name="Ju J."/>
        </authorList>
    </citation>
    <scope>NUCLEOTIDE SEQUENCE [LARGE SCALE GENOMIC DNA]</scope>
    <source>
        <strain evidence="1 2">SCSIO 3406</strain>
    </source>
</reference>
<protein>
    <submittedName>
        <fullName evidence="1">Uncharacterized protein</fullName>
    </submittedName>
</protein>
<dbReference type="OrthoDB" id="796912at2"/>
<proteinExistence type="predicted"/>
<keyword evidence="2" id="KW-1185">Reference proteome</keyword>